<sequence>MAVQIVFGQFGRLVGLLSHELADPEPSARVEIPLLRDLHGFHLGSLDLDGRHPNRYKDMCKQLWMTLLDLTEGPLAGVFLVPVNSNGEWSFRARSMPSKVLVCTTRASDYHDDLASGILHELKEHYEFFRHNRFPVFQKRLMKDLPVELQGYVFEYLSYSDLKSVGRVCKSWHAERQRLEPDRFKYVFKSTRSLVSTVLSERFAGVCPLWDSDYGRQIRDVTYRAERTLADEWHRVQQLVLCDLWEPEYIEGIGSRRLASPDFRSLGLAAGWILPCFSALRRLVLRGISVDDAFFDAAAGLQLQRLSFNRCAILEARAAGASVLLNVHTVDFRLQDHATTESSGFWYLLCRVPAVARLTVSTSRSFQRVDLLEPPNARMHVTLPRLVSVVLIGMHRPSMPGLLEWLTKAAPGVRRLHVYQSLHVRAFVRADAFDALSLFEQLKPWAASLQTLGLDRLSNVTDDALRVLSVAAPDLRCLTIGLMTASAATNVASSLSRFKSLGLFRSDYGSQFTTCRLFQLASKCANLERIALADDTFAVDVSRWRVRHGTAGCFIEPLMLDGENGYWREHPVEDTTWARIRNG</sequence>
<name>J0CVF0_AURST</name>
<dbReference type="InterPro" id="IPR036047">
    <property type="entry name" value="F-box-like_dom_sf"/>
</dbReference>
<dbReference type="Gene3D" id="3.80.10.10">
    <property type="entry name" value="Ribonuclease Inhibitor"/>
    <property type="match status" value="1"/>
</dbReference>
<dbReference type="Gene3D" id="1.20.1280.50">
    <property type="match status" value="1"/>
</dbReference>
<keyword evidence="3" id="KW-1185">Reference proteome</keyword>
<evidence type="ECO:0000259" key="1">
    <source>
        <dbReference type="PROSITE" id="PS50181"/>
    </source>
</evidence>
<dbReference type="EMBL" id="JH687953">
    <property type="protein sequence ID" value="EJD34395.1"/>
    <property type="molecule type" value="Genomic_DNA"/>
</dbReference>
<dbReference type="KEGG" id="adl:AURDEDRAFT_176556"/>
<dbReference type="PROSITE" id="PS50181">
    <property type="entry name" value="FBOX"/>
    <property type="match status" value="1"/>
</dbReference>
<dbReference type="InterPro" id="IPR032675">
    <property type="entry name" value="LRR_dom_sf"/>
</dbReference>
<evidence type="ECO:0000313" key="3">
    <source>
        <dbReference type="Proteomes" id="UP000006514"/>
    </source>
</evidence>
<dbReference type="AlphaFoldDB" id="J0CVF0"/>
<reference evidence="3" key="1">
    <citation type="journal article" date="2012" name="Science">
        <title>The Paleozoic origin of enzymatic lignin decomposition reconstructed from 31 fungal genomes.</title>
        <authorList>
            <person name="Floudas D."/>
            <person name="Binder M."/>
            <person name="Riley R."/>
            <person name="Barry K."/>
            <person name="Blanchette R.A."/>
            <person name="Henrissat B."/>
            <person name="Martinez A.T."/>
            <person name="Otillar R."/>
            <person name="Spatafora J.W."/>
            <person name="Yadav J.S."/>
            <person name="Aerts A."/>
            <person name="Benoit I."/>
            <person name="Boyd A."/>
            <person name="Carlson A."/>
            <person name="Copeland A."/>
            <person name="Coutinho P.M."/>
            <person name="de Vries R.P."/>
            <person name="Ferreira P."/>
            <person name="Findley K."/>
            <person name="Foster B."/>
            <person name="Gaskell J."/>
            <person name="Glotzer D."/>
            <person name="Gorecki P."/>
            <person name="Heitman J."/>
            <person name="Hesse C."/>
            <person name="Hori C."/>
            <person name="Igarashi K."/>
            <person name="Jurgens J.A."/>
            <person name="Kallen N."/>
            <person name="Kersten P."/>
            <person name="Kohler A."/>
            <person name="Kuees U."/>
            <person name="Kumar T.K.A."/>
            <person name="Kuo A."/>
            <person name="LaButti K."/>
            <person name="Larrondo L.F."/>
            <person name="Lindquist E."/>
            <person name="Ling A."/>
            <person name="Lombard V."/>
            <person name="Lucas S."/>
            <person name="Lundell T."/>
            <person name="Martin R."/>
            <person name="McLaughlin D.J."/>
            <person name="Morgenstern I."/>
            <person name="Morin E."/>
            <person name="Murat C."/>
            <person name="Nagy L.G."/>
            <person name="Nolan M."/>
            <person name="Ohm R.A."/>
            <person name="Patyshakuliyeva A."/>
            <person name="Rokas A."/>
            <person name="Ruiz-Duenas F.J."/>
            <person name="Sabat G."/>
            <person name="Salamov A."/>
            <person name="Samejima M."/>
            <person name="Schmutz J."/>
            <person name="Slot J.C."/>
            <person name="St John F."/>
            <person name="Stenlid J."/>
            <person name="Sun H."/>
            <person name="Sun S."/>
            <person name="Syed K."/>
            <person name="Tsang A."/>
            <person name="Wiebenga A."/>
            <person name="Young D."/>
            <person name="Pisabarro A."/>
            <person name="Eastwood D.C."/>
            <person name="Martin F."/>
            <person name="Cullen D."/>
            <person name="Grigoriev I.V."/>
            <person name="Hibbett D.S."/>
        </authorList>
    </citation>
    <scope>NUCLEOTIDE SEQUENCE [LARGE SCALE GENOMIC DNA]</scope>
    <source>
        <strain evidence="3">TFB10046</strain>
    </source>
</reference>
<dbReference type="InterPro" id="IPR001810">
    <property type="entry name" value="F-box_dom"/>
</dbReference>
<dbReference type="SUPFAM" id="SSF52047">
    <property type="entry name" value="RNI-like"/>
    <property type="match status" value="1"/>
</dbReference>
<dbReference type="Pfam" id="PF12937">
    <property type="entry name" value="F-box-like"/>
    <property type="match status" value="1"/>
</dbReference>
<dbReference type="InParanoid" id="J0CVF0"/>
<proteinExistence type="predicted"/>
<evidence type="ECO:0000313" key="2">
    <source>
        <dbReference type="EMBL" id="EJD34395.1"/>
    </source>
</evidence>
<gene>
    <name evidence="2" type="ORF">AURDEDRAFT_176556</name>
</gene>
<dbReference type="SUPFAM" id="SSF81383">
    <property type="entry name" value="F-box domain"/>
    <property type="match status" value="1"/>
</dbReference>
<organism evidence="2 3">
    <name type="scientific">Auricularia subglabra (strain TFB-10046 / SS5)</name>
    <name type="common">White-rot fungus</name>
    <name type="synonym">Auricularia delicata (strain TFB10046)</name>
    <dbReference type="NCBI Taxonomy" id="717982"/>
    <lineage>
        <taxon>Eukaryota</taxon>
        <taxon>Fungi</taxon>
        <taxon>Dikarya</taxon>
        <taxon>Basidiomycota</taxon>
        <taxon>Agaricomycotina</taxon>
        <taxon>Agaricomycetes</taxon>
        <taxon>Auriculariales</taxon>
        <taxon>Auriculariaceae</taxon>
        <taxon>Auricularia</taxon>
    </lineage>
</organism>
<protein>
    <recommendedName>
        <fullName evidence="1">F-box domain-containing protein</fullName>
    </recommendedName>
</protein>
<feature type="domain" description="F-box" evidence="1">
    <location>
        <begin position="139"/>
        <end position="191"/>
    </location>
</feature>
<accession>J0CVF0</accession>
<dbReference type="OrthoDB" id="2801112at2759"/>
<dbReference type="Proteomes" id="UP000006514">
    <property type="component" value="Unassembled WGS sequence"/>
</dbReference>